<evidence type="ECO:0000313" key="2">
    <source>
        <dbReference type="EMBL" id="KCZ93587.1"/>
    </source>
</evidence>
<dbReference type="RefSeq" id="WP_011648020.1">
    <property type="nucleotide sequence ID" value="NZ_ARYI01000007.1"/>
</dbReference>
<feature type="region of interest" description="Disordered" evidence="1">
    <location>
        <begin position="1"/>
        <end position="23"/>
    </location>
</feature>
<dbReference type="AlphaFoldDB" id="A0A059FSL7"/>
<dbReference type="EMBL" id="ARYI01000007">
    <property type="protein sequence ID" value="KCZ93587.1"/>
    <property type="molecule type" value="Genomic_DNA"/>
</dbReference>
<reference evidence="2 3" key="1">
    <citation type="submission" date="2013-04" db="EMBL/GenBank/DDBJ databases">
        <title>Hyphomonas hirschiana VP5 Genome Sequencing.</title>
        <authorList>
            <person name="Lai Q."/>
            <person name="Shao Z."/>
        </authorList>
    </citation>
    <scope>NUCLEOTIDE SEQUENCE [LARGE SCALE GENOMIC DNA]</scope>
    <source>
        <strain evidence="2 3">VP5</strain>
    </source>
</reference>
<keyword evidence="3" id="KW-1185">Reference proteome</keyword>
<feature type="region of interest" description="Disordered" evidence="1">
    <location>
        <begin position="205"/>
        <end position="235"/>
    </location>
</feature>
<proteinExistence type="predicted"/>
<dbReference type="PATRIC" id="fig|1280951.3.peg.1882"/>
<comment type="caution">
    <text evidence="2">The sequence shown here is derived from an EMBL/GenBank/DDBJ whole genome shotgun (WGS) entry which is preliminary data.</text>
</comment>
<dbReference type="Proteomes" id="UP000025061">
    <property type="component" value="Unassembled WGS sequence"/>
</dbReference>
<protein>
    <submittedName>
        <fullName evidence="2">Uncharacterized protein</fullName>
    </submittedName>
</protein>
<dbReference type="OrthoDB" id="9995026at2"/>
<evidence type="ECO:0000256" key="1">
    <source>
        <dbReference type="SAM" id="MobiDB-lite"/>
    </source>
</evidence>
<gene>
    <name evidence="2" type="ORF">HHI_09332</name>
</gene>
<name>A0A059FSL7_9PROT</name>
<sequence length="251" mass="28564">MMDVAAPTPPLKRTRDVKTRATSRSLRHLARASLAGGLRLTGKADYPELKDMAPRARLERLGELSGEARLRAVAAIEEGYLDYDLKWLREAQKLARGHKALKEHLEDYPPPEDEEEDWRSRAIEELDEMVQAEKEGRAPVFPEPTPEELREREGDAPIWEAIKAARAENPLPPDATEDERVAEGLAELEELFRLRQEVKKWRLFPGRGNPPPLRAVSRGRSILPKPEPEIPAGKKLYGMEDAFPVKFTRRE</sequence>
<evidence type="ECO:0000313" key="3">
    <source>
        <dbReference type="Proteomes" id="UP000025061"/>
    </source>
</evidence>
<accession>A0A059FSL7</accession>
<organism evidence="2 3">
    <name type="scientific">Hyphomonas hirschiana VP5</name>
    <dbReference type="NCBI Taxonomy" id="1280951"/>
    <lineage>
        <taxon>Bacteria</taxon>
        <taxon>Pseudomonadati</taxon>
        <taxon>Pseudomonadota</taxon>
        <taxon>Alphaproteobacteria</taxon>
        <taxon>Hyphomonadales</taxon>
        <taxon>Hyphomonadaceae</taxon>
        <taxon>Hyphomonas</taxon>
    </lineage>
</organism>